<evidence type="ECO:0000256" key="1">
    <source>
        <dbReference type="SAM" id="MobiDB-lite"/>
    </source>
</evidence>
<comment type="caution">
    <text evidence="2">The sequence shown here is derived from an EMBL/GenBank/DDBJ whole genome shotgun (WGS) entry which is preliminary data.</text>
</comment>
<feature type="region of interest" description="Disordered" evidence="1">
    <location>
        <begin position="184"/>
        <end position="205"/>
    </location>
</feature>
<evidence type="ECO:0000313" key="3">
    <source>
        <dbReference type="Proteomes" id="UP001180715"/>
    </source>
</evidence>
<reference evidence="2" key="1">
    <citation type="submission" date="2023-07" db="EMBL/GenBank/DDBJ databases">
        <title>Sequencing the genomes of 1000 actinobacteria strains.</title>
        <authorList>
            <person name="Klenk H.-P."/>
        </authorList>
    </citation>
    <scope>NUCLEOTIDE SEQUENCE</scope>
    <source>
        <strain evidence="2">DSM 13068</strain>
    </source>
</reference>
<feature type="compositionally biased region" description="Basic and acidic residues" evidence="1">
    <location>
        <begin position="184"/>
        <end position="193"/>
    </location>
</feature>
<keyword evidence="3" id="KW-1185">Reference proteome</keyword>
<name>A0ABU1Z1G1_9MICC</name>
<organism evidence="2 3">
    <name type="scientific">Pseudoglutamicibacter albus</name>
    <dbReference type="NCBI Taxonomy" id="98671"/>
    <lineage>
        <taxon>Bacteria</taxon>
        <taxon>Bacillati</taxon>
        <taxon>Actinomycetota</taxon>
        <taxon>Actinomycetes</taxon>
        <taxon>Micrococcales</taxon>
        <taxon>Micrococcaceae</taxon>
        <taxon>Pseudoglutamicibacter</taxon>
    </lineage>
</organism>
<dbReference type="EMBL" id="JAVDXX010000001">
    <property type="protein sequence ID" value="MDR7294452.1"/>
    <property type="molecule type" value="Genomic_DNA"/>
</dbReference>
<evidence type="ECO:0000313" key="2">
    <source>
        <dbReference type="EMBL" id="MDR7294452.1"/>
    </source>
</evidence>
<proteinExistence type="predicted"/>
<accession>A0ABU1Z1G1</accession>
<gene>
    <name evidence="2" type="ORF">J2S67_001720</name>
</gene>
<feature type="region of interest" description="Disordered" evidence="1">
    <location>
        <begin position="321"/>
        <end position="358"/>
    </location>
</feature>
<feature type="compositionally biased region" description="Polar residues" evidence="1">
    <location>
        <begin position="339"/>
        <end position="352"/>
    </location>
</feature>
<dbReference type="RefSeq" id="WP_310248245.1">
    <property type="nucleotide sequence ID" value="NZ_JAVDXX010000001.1"/>
</dbReference>
<sequence length="396" mass="43089">MTLSSSMLLAGPRGRRLLLEYALESERIAGLDEHDGSLAELQFFASYRLEPRNGTGALHVVGPGDSTPKIPAITPAQVAARLETVPLADVTPRLLLTCLVNTVETATYWQEPDGTDALAATKAMRDGLRRVAEHIAASEHTAWWNTPIDESTQWTVQWDNEPDTIPPDPLAVLKAARAHAVKEGRLAARERPTDPTASWSGEWWSTPHGVPASTRELCDTTPAGLWLVEDSMGWETAETLRLSIPEGLRIYEIDSAEAWAELCRRFPLNQTAQKRHDWYRTTGRNGKWVTPDWAEIAQHYDAVHLPVATYLAAAGTAIPPMRTRSTRTRRVSSPAGDPTQPTGSRHASTTSAAPLGGFLKNTTPAASGCASKAGGYATRSASCQVDRVALVVPHRD</sequence>
<protein>
    <submittedName>
        <fullName evidence="2">Uncharacterized protein</fullName>
    </submittedName>
</protein>
<dbReference type="Proteomes" id="UP001180715">
    <property type="component" value="Unassembled WGS sequence"/>
</dbReference>